<keyword evidence="1" id="KW-0813">Transport</keyword>
<keyword evidence="2" id="KW-0597">Phosphoprotein</keyword>
<dbReference type="OrthoDB" id="9776359at2"/>
<feature type="transmembrane region" description="Helical" evidence="9">
    <location>
        <begin position="12"/>
        <end position="32"/>
    </location>
</feature>
<proteinExistence type="predicted"/>
<feature type="transmembrane region" description="Helical" evidence="9">
    <location>
        <begin position="208"/>
        <end position="226"/>
    </location>
</feature>
<evidence type="ECO:0000313" key="10">
    <source>
        <dbReference type="EMBL" id="SMX21985.1"/>
    </source>
</evidence>
<evidence type="ECO:0000256" key="8">
    <source>
        <dbReference type="ARBA" id="ARBA00023136"/>
    </source>
</evidence>
<dbReference type="EC" id="1.6.5.-" evidence="10"/>
<dbReference type="PANTHER" id="PTHR30578">
    <property type="entry name" value="ELECTRON TRANSPORT COMPLEX PROTEIN RNFD"/>
    <property type="match status" value="1"/>
</dbReference>
<evidence type="ECO:0000256" key="7">
    <source>
        <dbReference type="ARBA" id="ARBA00022989"/>
    </source>
</evidence>
<reference evidence="10 11" key="1">
    <citation type="submission" date="2017-05" db="EMBL/GenBank/DDBJ databases">
        <authorList>
            <person name="Song R."/>
            <person name="Chenine A.L."/>
            <person name="Ruprecht R.M."/>
        </authorList>
    </citation>
    <scope>NUCLEOTIDE SEQUENCE [LARGE SCALE GENOMIC DNA]</scope>
    <source>
        <strain evidence="10 11">CECT 8489</strain>
    </source>
</reference>
<dbReference type="AlphaFoldDB" id="A0A238IVR5"/>
<keyword evidence="7 9" id="KW-1133">Transmembrane helix</keyword>
<name>A0A238IVR5_9RHOB</name>
<feature type="transmembrane region" description="Helical" evidence="9">
    <location>
        <begin position="110"/>
        <end position="128"/>
    </location>
</feature>
<evidence type="ECO:0000256" key="2">
    <source>
        <dbReference type="ARBA" id="ARBA00022553"/>
    </source>
</evidence>
<organism evidence="10 11">
    <name type="scientific">Boseongicola aestuarii</name>
    <dbReference type="NCBI Taxonomy" id="1470561"/>
    <lineage>
        <taxon>Bacteria</taxon>
        <taxon>Pseudomonadati</taxon>
        <taxon>Pseudomonadota</taxon>
        <taxon>Alphaproteobacteria</taxon>
        <taxon>Rhodobacterales</taxon>
        <taxon>Paracoccaceae</taxon>
        <taxon>Boseongicola</taxon>
    </lineage>
</organism>
<dbReference type="EMBL" id="FXXQ01000001">
    <property type="protein sequence ID" value="SMX21985.1"/>
    <property type="molecule type" value="Genomic_DNA"/>
</dbReference>
<evidence type="ECO:0000256" key="3">
    <source>
        <dbReference type="ARBA" id="ARBA00022630"/>
    </source>
</evidence>
<dbReference type="RefSeq" id="WP_093972006.1">
    <property type="nucleotide sequence ID" value="NZ_FXXQ01000001.1"/>
</dbReference>
<feature type="transmembrane region" description="Helical" evidence="9">
    <location>
        <begin position="179"/>
        <end position="196"/>
    </location>
</feature>
<dbReference type="Proteomes" id="UP000201838">
    <property type="component" value="Unassembled WGS sequence"/>
</dbReference>
<keyword evidence="3" id="KW-0285">Flavoprotein</keyword>
<evidence type="ECO:0000256" key="6">
    <source>
        <dbReference type="ARBA" id="ARBA00022967"/>
    </source>
</evidence>
<accession>A0A238IVR5</accession>
<gene>
    <name evidence="10" type="primary">nqrB</name>
    <name evidence="10" type="ORF">BOA8489_00072</name>
</gene>
<sequence>MTLGGLFSERGVTGITFGQSVALVLPLGVVALETPGSVAVHFVSSLLAAIVWEAIFAVIRKHSFSFHGVTTALIFTIAIPADVQIWQVVLAVSLGAILGELVFGGRGFGFLQPATVALSLLLISFPEIQLRQPSQMLALATLPGAMMLLVLGFVSWRVLFAASVTVAVFFVGAEGGHEAMAVATAMAFGLVFVIGDPVSAASTNPGRWVFGGLAGGVVVVFSAGEVPTMDAIVLAGLIASVFAPLIDHLVTVIHARRRARRHA</sequence>
<feature type="transmembrane region" description="Helical" evidence="9">
    <location>
        <begin position="71"/>
        <end position="98"/>
    </location>
</feature>
<feature type="transmembrane region" description="Helical" evidence="9">
    <location>
        <begin position="232"/>
        <end position="253"/>
    </location>
</feature>
<dbReference type="InterPro" id="IPR004338">
    <property type="entry name" value="NqrB/RnfD"/>
</dbReference>
<evidence type="ECO:0000256" key="9">
    <source>
        <dbReference type="SAM" id="Phobius"/>
    </source>
</evidence>
<feature type="transmembrane region" description="Helical" evidence="9">
    <location>
        <begin position="148"/>
        <end position="173"/>
    </location>
</feature>
<dbReference type="Pfam" id="PF03116">
    <property type="entry name" value="NQR2_RnfD_RnfE"/>
    <property type="match status" value="2"/>
</dbReference>
<dbReference type="GO" id="GO:0055085">
    <property type="term" value="P:transmembrane transport"/>
    <property type="evidence" value="ECO:0007669"/>
    <property type="project" value="InterPro"/>
</dbReference>
<keyword evidence="11" id="KW-1185">Reference proteome</keyword>
<feature type="transmembrane region" description="Helical" evidence="9">
    <location>
        <begin position="38"/>
        <end position="59"/>
    </location>
</feature>
<protein>
    <submittedName>
        <fullName evidence="10">Na(+)-translocating NADH-quinone reductase subunit B</fullName>
        <ecNumber evidence="10">1.6.5.-</ecNumber>
    </submittedName>
</protein>
<keyword evidence="6" id="KW-1278">Translocase</keyword>
<evidence type="ECO:0000313" key="11">
    <source>
        <dbReference type="Proteomes" id="UP000201838"/>
    </source>
</evidence>
<evidence type="ECO:0000256" key="4">
    <source>
        <dbReference type="ARBA" id="ARBA00022643"/>
    </source>
</evidence>
<dbReference type="GO" id="GO:0005886">
    <property type="term" value="C:plasma membrane"/>
    <property type="evidence" value="ECO:0007669"/>
    <property type="project" value="TreeGrafter"/>
</dbReference>
<keyword evidence="4" id="KW-0288">FMN</keyword>
<evidence type="ECO:0000256" key="1">
    <source>
        <dbReference type="ARBA" id="ARBA00022448"/>
    </source>
</evidence>
<keyword evidence="10" id="KW-0560">Oxidoreductase</keyword>
<keyword evidence="8 9" id="KW-0472">Membrane</keyword>
<dbReference type="GO" id="GO:0016491">
    <property type="term" value="F:oxidoreductase activity"/>
    <property type="evidence" value="ECO:0007669"/>
    <property type="project" value="UniProtKB-KW"/>
</dbReference>
<keyword evidence="5 9" id="KW-0812">Transmembrane</keyword>
<dbReference type="PANTHER" id="PTHR30578:SF1">
    <property type="entry name" value="NA(+)-TRANSLOCATING NADH-QUINONE REDUCTASE SUBUNIT B"/>
    <property type="match status" value="1"/>
</dbReference>
<evidence type="ECO:0000256" key="5">
    <source>
        <dbReference type="ARBA" id="ARBA00022692"/>
    </source>
</evidence>